<proteinExistence type="predicted"/>
<keyword evidence="1" id="KW-0812">Transmembrane</keyword>
<evidence type="ECO:0000256" key="1">
    <source>
        <dbReference type="SAM" id="Phobius"/>
    </source>
</evidence>
<dbReference type="RefSeq" id="WP_285996846.1">
    <property type="nucleotide sequence ID" value="NZ_CP127295.1"/>
</dbReference>
<name>A0A9Y2JP08_9PSEU</name>
<feature type="transmembrane region" description="Helical" evidence="1">
    <location>
        <begin position="118"/>
        <end position="143"/>
    </location>
</feature>
<keyword evidence="3" id="KW-1185">Reference proteome</keyword>
<organism evidence="2 3">
    <name type="scientific">Amycolatopsis mongoliensis</name>
    <dbReference type="NCBI Taxonomy" id="715475"/>
    <lineage>
        <taxon>Bacteria</taxon>
        <taxon>Bacillati</taxon>
        <taxon>Actinomycetota</taxon>
        <taxon>Actinomycetes</taxon>
        <taxon>Pseudonocardiales</taxon>
        <taxon>Pseudonocardiaceae</taxon>
        <taxon>Amycolatopsis</taxon>
    </lineage>
</organism>
<feature type="transmembrane region" description="Helical" evidence="1">
    <location>
        <begin position="51"/>
        <end position="73"/>
    </location>
</feature>
<feature type="transmembrane region" description="Helical" evidence="1">
    <location>
        <begin position="80"/>
        <end position="98"/>
    </location>
</feature>
<dbReference type="EMBL" id="CP127295">
    <property type="protein sequence ID" value="WIY00379.1"/>
    <property type="molecule type" value="Genomic_DNA"/>
</dbReference>
<dbReference type="AlphaFoldDB" id="A0A9Y2JP08"/>
<accession>A0A9Y2JP08</accession>
<dbReference type="KEGG" id="amog:QRX60_41020"/>
<keyword evidence="1" id="KW-1133">Transmembrane helix</keyword>
<dbReference type="Proteomes" id="UP001239397">
    <property type="component" value="Chromosome"/>
</dbReference>
<keyword evidence="1" id="KW-0472">Membrane</keyword>
<protein>
    <submittedName>
        <fullName evidence="2">Uncharacterized protein</fullName>
    </submittedName>
</protein>
<evidence type="ECO:0000313" key="2">
    <source>
        <dbReference type="EMBL" id="WIY00379.1"/>
    </source>
</evidence>
<feature type="transmembrane region" description="Helical" evidence="1">
    <location>
        <begin position="20"/>
        <end position="39"/>
    </location>
</feature>
<evidence type="ECO:0000313" key="3">
    <source>
        <dbReference type="Proteomes" id="UP001239397"/>
    </source>
</evidence>
<sequence>MTTSEKTRRPSSRARRTGYLVGAAINAVLLIAVNAFPGWEAASFLTADTRLVVGVADLALVAGLATSLAYVLYDPEWFTALGGVVTACAGLVAAVRIWQVFPFDFAGASFDWPLTARIVLVVAITGSAIGLLVNLVTLVRAAVRRR</sequence>
<gene>
    <name evidence="2" type="ORF">QRX60_41020</name>
</gene>
<reference evidence="2 3" key="1">
    <citation type="submission" date="2023-06" db="EMBL/GenBank/DDBJ databases">
        <authorList>
            <person name="Oyuntsetseg B."/>
            <person name="Kim S.B."/>
        </authorList>
    </citation>
    <scope>NUCLEOTIDE SEQUENCE [LARGE SCALE GENOMIC DNA]</scope>
    <source>
        <strain evidence="2 3">4-36</strain>
    </source>
</reference>